<sequence>MQKHTRETCFQILGYPEWWEERQMARAKMAVGVTARNEAAKSTPSTGNRDGRGKAPQEASGRGGSGGGVVGAGHFVERTWDEKGGGLQNGGYSDEEDTWAWH</sequence>
<organism evidence="2 3">
    <name type="scientific">Salvia divinorum</name>
    <name type="common">Maria pastora</name>
    <name type="synonym">Diviner's sage</name>
    <dbReference type="NCBI Taxonomy" id="28513"/>
    <lineage>
        <taxon>Eukaryota</taxon>
        <taxon>Viridiplantae</taxon>
        <taxon>Streptophyta</taxon>
        <taxon>Embryophyta</taxon>
        <taxon>Tracheophyta</taxon>
        <taxon>Spermatophyta</taxon>
        <taxon>Magnoliopsida</taxon>
        <taxon>eudicotyledons</taxon>
        <taxon>Gunneridae</taxon>
        <taxon>Pentapetalae</taxon>
        <taxon>asterids</taxon>
        <taxon>lamiids</taxon>
        <taxon>Lamiales</taxon>
        <taxon>Lamiaceae</taxon>
        <taxon>Nepetoideae</taxon>
        <taxon>Mentheae</taxon>
        <taxon>Salviinae</taxon>
        <taxon>Salvia</taxon>
        <taxon>Salvia subgen. Calosphace</taxon>
    </lineage>
</organism>
<feature type="compositionally biased region" description="Gly residues" evidence="1">
    <location>
        <begin position="61"/>
        <end position="71"/>
    </location>
</feature>
<reference evidence="2 3" key="1">
    <citation type="submission" date="2024-06" db="EMBL/GenBank/DDBJ databases">
        <title>A chromosome level genome sequence of Diviner's sage (Salvia divinorum).</title>
        <authorList>
            <person name="Ford S.A."/>
            <person name="Ro D.-K."/>
            <person name="Ness R.W."/>
            <person name="Phillips M.A."/>
        </authorList>
    </citation>
    <scope>NUCLEOTIDE SEQUENCE [LARGE SCALE GENOMIC DNA]</scope>
    <source>
        <strain evidence="2">SAF-2024a</strain>
        <tissue evidence="2">Leaf</tissue>
    </source>
</reference>
<dbReference type="AlphaFoldDB" id="A0ABD1HS44"/>
<name>A0ABD1HS44_SALDI</name>
<feature type="compositionally biased region" description="Acidic residues" evidence="1">
    <location>
        <begin position="93"/>
        <end position="102"/>
    </location>
</feature>
<feature type="region of interest" description="Disordered" evidence="1">
    <location>
        <begin position="33"/>
        <end position="102"/>
    </location>
</feature>
<evidence type="ECO:0000256" key="1">
    <source>
        <dbReference type="SAM" id="MobiDB-lite"/>
    </source>
</evidence>
<keyword evidence="3" id="KW-1185">Reference proteome</keyword>
<evidence type="ECO:0000313" key="2">
    <source>
        <dbReference type="EMBL" id="KAL1559309.1"/>
    </source>
</evidence>
<protein>
    <submittedName>
        <fullName evidence="2">Uncharacterized protein</fullName>
    </submittedName>
</protein>
<dbReference type="Proteomes" id="UP001567538">
    <property type="component" value="Unassembled WGS sequence"/>
</dbReference>
<evidence type="ECO:0000313" key="3">
    <source>
        <dbReference type="Proteomes" id="UP001567538"/>
    </source>
</evidence>
<gene>
    <name evidence="2" type="ORF">AAHA92_09665</name>
</gene>
<accession>A0ABD1HS44</accession>
<comment type="caution">
    <text evidence="2">The sequence shown here is derived from an EMBL/GenBank/DDBJ whole genome shotgun (WGS) entry which is preliminary data.</text>
</comment>
<feature type="compositionally biased region" description="Basic and acidic residues" evidence="1">
    <location>
        <begin position="75"/>
        <end position="84"/>
    </location>
</feature>
<dbReference type="EMBL" id="JBEAFC010000004">
    <property type="protein sequence ID" value="KAL1559309.1"/>
    <property type="molecule type" value="Genomic_DNA"/>
</dbReference>
<proteinExistence type="predicted"/>